<accession>F8KX67</accession>
<dbReference type="GO" id="GO:2001070">
    <property type="term" value="F:starch binding"/>
    <property type="evidence" value="ECO:0007669"/>
    <property type="project" value="InterPro"/>
</dbReference>
<dbReference type="eggNOG" id="COG2819">
    <property type="taxonomic scope" value="Bacteria"/>
</dbReference>
<reference key="1">
    <citation type="journal article" date="2011" name="Mol. Biol. Evol.">
        <title>Unity in variety -- the pan-genome of the Chlamydiae.</title>
        <authorList>
            <person name="Collingro A."/>
            <person name="Tischler P."/>
            <person name="Weinmaier T."/>
            <person name="Penz T."/>
            <person name="Heinz E."/>
            <person name="Brunham R.C."/>
            <person name="Read T.D."/>
            <person name="Bavoil P.M."/>
            <person name="Sachse K."/>
            <person name="Kahane S."/>
            <person name="Friedman M.G."/>
            <person name="Rattei T."/>
            <person name="Myers G.S.A."/>
            <person name="Horn M."/>
        </authorList>
    </citation>
    <scope>NUCLEOTIDE SEQUENCE</scope>
    <source>
        <strain>UV7</strain>
    </source>
</reference>
<organism evidence="3 4">
    <name type="scientific">Parachlamydia acanthamoebae (strain UV7)</name>
    <dbReference type="NCBI Taxonomy" id="765952"/>
    <lineage>
        <taxon>Bacteria</taxon>
        <taxon>Pseudomonadati</taxon>
        <taxon>Chlamydiota</taxon>
        <taxon>Chlamydiia</taxon>
        <taxon>Parachlamydiales</taxon>
        <taxon>Parachlamydiaceae</taxon>
        <taxon>Parachlamydia</taxon>
    </lineage>
</organism>
<dbReference type="InterPro" id="IPR013783">
    <property type="entry name" value="Ig-like_fold"/>
</dbReference>
<reference evidence="3 4" key="2">
    <citation type="journal article" date="2011" name="Mol. Biol. Evol.">
        <title>Unity in variety--the pan-genome of the Chlamydiae.</title>
        <authorList>
            <person name="Collingro A."/>
            <person name="Tischler P."/>
            <person name="Weinmaier T."/>
            <person name="Penz T."/>
            <person name="Heinz E."/>
            <person name="Brunham R.C."/>
            <person name="Read T.D."/>
            <person name="Bavoil P.M."/>
            <person name="Sachse K."/>
            <person name="Kahane S."/>
            <person name="Friedman M.G."/>
            <person name="Rattei T."/>
            <person name="Myers G.S."/>
            <person name="Horn M."/>
        </authorList>
    </citation>
    <scope>NUCLEOTIDE SEQUENCE [LARGE SCALE GENOMIC DNA]</scope>
    <source>
        <strain evidence="4">UV7</strain>
    </source>
</reference>
<gene>
    <name evidence="3" type="ordered locus">PUV_05840</name>
</gene>
<dbReference type="AlphaFoldDB" id="F8KX67"/>
<dbReference type="RefSeq" id="WP_013924457.1">
    <property type="nucleotide sequence ID" value="NC_015702.1"/>
</dbReference>
<name>F8KX67_PARAV</name>
<dbReference type="SMART" id="SM01065">
    <property type="entry name" value="CBM_2"/>
    <property type="match status" value="1"/>
</dbReference>
<proteinExistence type="predicted"/>
<sequence>MLVTKKQPTNSEKKSDASQASQSSQALSQKHQTVHPKHTEKTRVVIHYDVGFNNHIYIRGKGADLSWDRGVKLKNVKSDEWVWETDIPFHSCEFKVLINDQIYEEGANHHLKHKGSVQYTPKFS</sequence>
<feature type="compositionally biased region" description="Low complexity" evidence="1">
    <location>
        <begin position="17"/>
        <end position="31"/>
    </location>
</feature>
<dbReference type="STRING" id="765952.PUV_05840"/>
<dbReference type="InterPro" id="IPR013784">
    <property type="entry name" value="Carb-bd-like_fold"/>
</dbReference>
<feature type="domain" description="CBM20" evidence="2">
    <location>
        <begin position="39"/>
        <end position="119"/>
    </location>
</feature>
<keyword evidence="4" id="KW-1185">Reference proteome</keyword>
<dbReference type="SUPFAM" id="SSF49452">
    <property type="entry name" value="Starch-binding domain-like"/>
    <property type="match status" value="1"/>
</dbReference>
<dbReference type="InterPro" id="IPR002044">
    <property type="entry name" value="CBM20"/>
</dbReference>
<evidence type="ECO:0000256" key="1">
    <source>
        <dbReference type="SAM" id="MobiDB-lite"/>
    </source>
</evidence>
<dbReference type="EMBL" id="FR872580">
    <property type="protein sequence ID" value="CCB85534.1"/>
    <property type="molecule type" value="Genomic_DNA"/>
</dbReference>
<evidence type="ECO:0000259" key="2">
    <source>
        <dbReference type="SMART" id="SM01065"/>
    </source>
</evidence>
<dbReference type="Proteomes" id="UP000000495">
    <property type="component" value="Chromosome"/>
</dbReference>
<evidence type="ECO:0000313" key="3">
    <source>
        <dbReference type="EMBL" id="CCB85534.1"/>
    </source>
</evidence>
<dbReference type="KEGG" id="puv:PUV_05840"/>
<dbReference type="Gene3D" id="2.60.40.10">
    <property type="entry name" value="Immunoglobulins"/>
    <property type="match status" value="1"/>
</dbReference>
<feature type="region of interest" description="Disordered" evidence="1">
    <location>
        <begin position="1"/>
        <end position="40"/>
    </location>
</feature>
<feature type="compositionally biased region" description="Polar residues" evidence="1">
    <location>
        <begin position="1"/>
        <end position="10"/>
    </location>
</feature>
<evidence type="ECO:0000313" key="4">
    <source>
        <dbReference type="Proteomes" id="UP000000495"/>
    </source>
</evidence>
<protein>
    <recommendedName>
        <fullName evidence="2">CBM20 domain-containing protein</fullName>
    </recommendedName>
</protein>
<dbReference type="HOGENOM" id="CLU_2001641_0_0_0"/>